<organism evidence="1 2">
    <name type="scientific">Parascaris equorum</name>
    <name type="common">Equine roundworm</name>
    <dbReference type="NCBI Taxonomy" id="6256"/>
    <lineage>
        <taxon>Eukaryota</taxon>
        <taxon>Metazoa</taxon>
        <taxon>Ecdysozoa</taxon>
        <taxon>Nematoda</taxon>
        <taxon>Chromadorea</taxon>
        <taxon>Rhabditida</taxon>
        <taxon>Spirurina</taxon>
        <taxon>Ascaridomorpha</taxon>
        <taxon>Ascaridoidea</taxon>
        <taxon>Ascarididae</taxon>
        <taxon>Parascaris</taxon>
    </lineage>
</organism>
<dbReference type="AlphaFoldDB" id="A0A914S1S1"/>
<dbReference type="WBParaSite" id="PEQ_0001227701-mRNA-1">
    <property type="protein sequence ID" value="PEQ_0001227701-mRNA-1"/>
    <property type="gene ID" value="PEQ_0001227701"/>
</dbReference>
<protein>
    <submittedName>
        <fullName evidence="2">Uncharacterized protein</fullName>
    </submittedName>
</protein>
<evidence type="ECO:0000313" key="1">
    <source>
        <dbReference type="Proteomes" id="UP000887564"/>
    </source>
</evidence>
<proteinExistence type="predicted"/>
<sequence>MHYTDASWPIFQMIVDRLRFLVALSFLSLKDFLIIGERYGDTME</sequence>
<reference evidence="2" key="1">
    <citation type="submission" date="2022-11" db="UniProtKB">
        <authorList>
            <consortium name="WormBaseParasite"/>
        </authorList>
    </citation>
    <scope>IDENTIFICATION</scope>
</reference>
<evidence type="ECO:0000313" key="2">
    <source>
        <dbReference type="WBParaSite" id="PEQ_0001227701-mRNA-1"/>
    </source>
</evidence>
<keyword evidence="1" id="KW-1185">Reference proteome</keyword>
<name>A0A914S1S1_PAREQ</name>
<dbReference type="Proteomes" id="UP000887564">
    <property type="component" value="Unplaced"/>
</dbReference>
<accession>A0A914S1S1</accession>